<sequence length="266" mass="30093">MYVKVGGDEEMNILLDMITSGYCELEFNIYVVQPGISKKVIEKETEHLKLLGATDLLLKKTGNNLTHIYHKSKEKKWNITIASPKGGHVPIDPESLKPLVLDKISKEYYEDPLFMEELNHSKNLYEVISESFDCVYLAGGHATMYDFPDDENIKEIISQQYEHGKMVAAICHGVGGLLNVRLSNGEYMIENKSMTGFDWFEETIARRKREVPFNLEAAIKERGANLKKAFIPMTSNVVVDGNLVTGQNPFSSKEMAKVVVEQLEKI</sequence>
<protein>
    <submittedName>
        <fullName evidence="5">Type 1 glutamine amidotransferase domain-containing protein</fullName>
    </submittedName>
</protein>
<keyword evidence="5" id="KW-0315">Glutamine amidotransferase</keyword>
<proteinExistence type="inferred from homology"/>
<dbReference type="RefSeq" id="WP_271148462.1">
    <property type="nucleotide sequence ID" value="NZ_CP115859.1"/>
</dbReference>
<dbReference type="EMBL" id="CP115859">
    <property type="protein sequence ID" value="WBV60120.1"/>
    <property type="molecule type" value="Genomic_DNA"/>
</dbReference>
<organism evidence="5 6">
    <name type="scientific">Chryseobacterium camelliae</name>
    <dbReference type="NCBI Taxonomy" id="1265445"/>
    <lineage>
        <taxon>Bacteria</taxon>
        <taxon>Pseudomonadati</taxon>
        <taxon>Bacteroidota</taxon>
        <taxon>Flavobacteriia</taxon>
        <taxon>Flavobacteriales</taxon>
        <taxon>Weeksellaceae</taxon>
        <taxon>Chryseobacterium group</taxon>
        <taxon>Chryseobacterium</taxon>
    </lineage>
</organism>
<dbReference type="SUPFAM" id="SSF52317">
    <property type="entry name" value="Class I glutamine amidotransferase-like"/>
    <property type="match status" value="1"/>
</dbReference>
<feature type="domain" description="DJ-1/PfpI" evidence="4">
    <location>
        <begin position="122"/>
        <end position="262"/>
    </location>
</feature>
<gene>
    <name evidence="5" type="ORF">PFY12_13890</name>
</gene>
<dbReference type="Proteomes" id="UP001210978">
    <property type="component" value="Chromosome"/>
</dbReference>
<keyword evidence="1" id="KW-0346">Stress response</keyword>
<dbReference type="CDD" id="cd03141">
    <property type="entry name" value="GATase1_Hsp31_like"/>
    <property type="match status" value="1"/>
</dbReference>
<dbReference type="PANTHER" id="PTHR48094:SF11">
    <property type="entry name" value="GLUTATHIONE-INDEPENDENT GLYOXALASE HSP31-RELATED"/>
    <property type="match status" value="1"/>
</dbReference>
<dbReference type="InterPro" id="IPR002818">
    <property type="entry name" value="DJ-1/PfpI"/>
</dbReference>
<name>A0ABY7QKB6_9FLAO</name>
<dbReference type="Gene3D" id="3.40.50.880">
    <property type="match status" value="1"/>
</dbReference>
<dbReference type="PANTHER" id="PTHR48094">
    <property type="entry name" value="PROTEIN/NUCLEIC ACID DEGLYCASE DJ-1-RELATED"/>
    <property type="match status" value="1"/>
</dbReference>
<evidence type="ECO:0000256" key="2">
    <source>
        <dbReference type="ARBA" id="ARBA00023239"/>
    </source>
</evidence>
<evidence type="ECO:0000259" key="4">
    <source>
        <dbReference type="Pfam" id="PF01965"/>
    </source>
</evidence>
<comment type="similarity">
    <text evidence="3">Belongs to the peptidase C56 family. HSP31-like subfamily.</text>
</comment>
<dbReference type="InterPro" id="IPR050325">
    <property type="entry name" value="Prot/Nucl_acid_deglycase"/>
</dbReference>
<reference evidence="5 6" key="1">
    <citation type="submission" date="2023-01" db="EMBL/GenBank/DDBJ databases">
        <title>Complete genome of Chryseobacterium camelliae VAN22-5A.</title>
        <authorList>
            <person name="Zong G."/>
            <person name="Cao G."/>
        </authorList>
    </citation>
    <scope>NUCLEOTIDE SEQUENCE [LARGE SCALE GENOMIC DNA]</scope>
    <source>
        <strain evidence="5 6">VAN22-5A</strain>
    </source>
</reference>
<dbReference type="Pfam" id="PF01965">
    <property type="entry name" value="DJ-1_PfpI"/>
    <property type="match status" value="1"/>
</dbReference>
<keyword evidence="6" id="KW-1185">Reference proteome</keyword>
<keyword evidence="2" id="KW-0456">Lyase</keyword>
<evidence type="ECO:0000256" key="3">
    <source>
        <dbReference type="ARBA" id="ARBA00038493"/>
    </source>
</evidence>
<evidence type="ECO:0000313" key="6">
    <source>
        <dbReference type="Proteomes" id="UP001210978"/>
    </source>
</evidence>
<accession>A0ABY7QKB6</accession>
<evidence type="ECO:0000256" key="1">
    <source>
        <dbReference type="ARBA" id="ARBA00023016"/>
    </source>
</evidence>
<dbReference type="InterPro" id="IPR029062">
    <property type="entry name" value="Class_I_gatase-like"/>
</dbReference>
<evidence type="ECO:0000313" key="5">
    <source>
        <dbReference type="EMBL" id="WBV60120.1"/>
    </source>
</evidence>